<dbReference type="GO" id="GO:0005524">
    <property type="term" value="F:ATP binding"/>
    <property type="evidence" value="ECO:0007669"/>
    <property type="project" value="UniProtKB-UniRule"/>
</dbReference>
<gene>
    <name evidence="21" type="primary">ROS1</name>
    <name evidence="21" type="ORF">g.91842</name>
</gene>
<dbReference type="InterPro" id="IPR002011">
    <property type="entry name" value="Tyr_kinase_rcpt_2_CS"/>
</dbReference>
<dbReference type="FunFam" id="1.10.510.10:FF:000341">
    <property type="entry name" value="Tyrosine-protein kinase receptor"/>
    <property type="match status" value="1"/>
</dbReference>
<dbReference type="SMART" id="SM00135">
    <property type="entry name" value="LY"/>
    <property type="match status" value="8"/>
</dbReference>
<dbReference type="InterPro" id="IPR013783">
    <property type="entry name" value="Ig-like_fold"/>
</dbReference>
<dbReference type="PROSITE" id="PS00109">
    <property type="entry name" value="PROTEIN_KINASE_TYR"/>
    <property type="match status" value="1"/>
</dbReference>
<feature type="domain" description="Fibronectin type-III" evidence="20">
    <location>
        <begin position="641"/>
        <end position="740"/>
    </location>
</feature>
<evidence type="ECO:0000256" key="16">
    <source>
        <dbReference type="RuleBase" id="RU000312"/>
    </source>
</evidence>
<keyword evidence="3" id="KW-0808">Transferase</keyword>
<evidence type="ECO:0000256" key="14">
    <source>
        <dbReference type="ARBA" id="ARBA00051243"/>
    </source>
</evidence>
<keyword evidence="9 18" id="KW-1133">Transmembrane helix</keyword>
<evidence type="ECO:0000259" key="19">
    <source>
        <dbReference type="PROSITE" id="PS50011"/>
    </source>
</evidence>
<dbReference type="InterPro" id="IPR036116">
    <property type="entry name" value="FN3_sf"/>
</dbReference>
<dbReference type="InterPro" id="IPR011009">
    <property type="entry name" value="Kinase-like_dom_sf"/>
</dbReference>
<keyword evidence="11" id="KW-0829">Tyrosine-protein kinase</keyword>
<feature type="domain" description="Fibronectin type-III" evidence="20">
    <location>
        <begin position="1636"/>
        <end position="1745"/>
    </location>
</feature>
<evidence type="ECO:0000256" key="11">
    <source>
        <dbReference type="ARBA" id="ARBA00023137"/>
    </source>
</evidence>
<keyword evidence="10 18" id="KW-0472">Membrane</keyword>
<evidence type="ECO:0000256" key="15">
    <source>
        <dbReference type="PROSITE-ProRule" id="PRU10141"/>
    </source>
</evidence>
<dbReference type="SUPFAM" id="SSF56112">
    <property type="entry name" value="Protein kinase-like (PK-like)"/>
    <property type="match status" value="1"/>
</dbReference>
<evidence type="ECO:0000256" key="3">
    <source>
        <dbReference type="ARBA" id="ARBA00022679"/>
    </source>
</evidence>
<evidence type="ECO:0000256" key="6">
    <source>
        <dbReference type="ARBA" id="ARBA00022741"/>
    </source>
</evidence>
<dbReference type="EMBL" id="GDHC01017020">
    <property type="protein sequence ID" value="JAQ01609.1"/>
    <property type="molecule type" value="Transcribed_RNA"/>
</dbReference>
<dbReference type="GO" id="GO:0005886">
    <property type="term" value="C:plasma membrane"/>
    <property type="evidence" value="ECO:0007669"/>
    <property type="project" value="TreeGrafter"/>
</dbReference>
<dbReference type="PRINTS" id="PR00109">
    <property type="entry name" value="TYRKINASE"/>
</dbReference>
<keyword evidence="5" id="KW-0677">Repeat</keyword>
<dbReference type="Gene3D" id="2.120.10.30">
    <property type="entry name" value="TolB, C-terminal domain"/>
    <property type="match status" value="3"/>
</dbReference>
<dbReference type="InterPro" id="IPR050122">
    <property type="entry name" value="RTK"/>
</dbReference>
<keyword evidence="2 16" id="KW-0597">Phosphoprotein</keyword>
<sequence>TPPPLTTAHPARLVEPSARPSDPSLAVATLVPSDGMESKLTSCCYIVLQALVLVTSSPETDFGCRLQCPLQNRTQDILYEVGCGADCKISQCLKGCSLWEKALEASCQAVCNGTQELLPPKELYCVMGCNDALNRYLQNLKEELGTPSAPALVADTLTATSLKLEWDRNRFPDLTAVIQWALAAEEAMEEEELQQQQTTWQYAGNQSWDSPGQVLVGGLRPYTNYRFRVTLLAQESELTSSEPSLVIGTLPAGLPSSPPSLLRAAATDPTRVSASWSPGIAPNGPILSYVVAIDELPRGYKAHKDIPATEKKEFYIFQSLLPSKNYTVSVAMRNAVGVGPPATTVVTTPPLSHIKGLEKTILILGAHHSVFSQAADMLDEPVVMYRTKERIRGVAVHIRKGLLFVSDSTGRILVTSSRDGRYPAKVLLDNQGEDFTPHSLSVDWLNNQLYILAQVANGRWQVTRCELDGSGMTVAVAGLLDKPLHVEVDPYNGYLFWVVEGINRGGLYRLDIAHISNGIKHEVKPDLILQNPDLGAFTVDHTNFRILVSSHSKNTVLAVSLDGKEVTDLRHNTQSPQFSRVLSLTMANGLLYWTNGELVLTEEYHNGKDSYFHNVIVPDSSDPGYVSIGVDLPSAQPVPSPINPPTGIQAVMGAGHIRASWNIPHLLGGQGKGAWQNWSYQLSVENVETGDIKIMRDINDTRALVSGLAPAKEYRVRCAAATSAGVGPWSGTFIGRTLSERGVAARLVWGSITAGLVVSDPAAESLSTYLYREHFQDNRGGNEYITDIAWHKDVLYLVTNSSRVLWYSTTTREHGRLNSVSSVGSIAVDWVGKKLYWSSPKQQLLTRGSLNGSDQEPLPILTVAKELNIDSEGAYIYWSTGHAVECARLNGKQRKVYYPAELFSGKQVMGLTLDTGSRKVFWVVRNYEGSSLFKAEMADGTNKEIGMEKVTLGQNHDILGPLVYLDERLVWVRDDRQAVIGDLSGSNSALLASPSLTDLSVLVVVDQSLHTLPRYEGDAEPCAIPEAVDVKTLKVVGNHSNFNLTWDPVVNVNVGQVFYELKVSPPHRKEIIIETTEPTWSFPKDDIPSPYSRLDVTLRALTYWGGSSVISSRLYSPQTSPSQPSRPRVYVNVFPSHETEVVFRWDPPSSPNGLIIGYSVVCWLDGSDSFLCNARDLGPSELSLVTREVPYNSTAFFQVRACTASGCGPTSRAVIARTDKPSPVPRLLLLTNSSLSLVDVDRGTNATVAHLSAPALVFAYAPQAVFWLDESNQVIIRSHPYTASKHRMVTLNGTGFGLAVDWVANMLYWSEVSPASGETEIRCLDLTYYERSLKIKIRTIISRPHPIYTVQVSPSQSMIYWYEEYSNRSSALWKGSMDGKYQQPFFGHSRGRRRWGRGLCTCPDDPRPGPSFAIDHLSSALVWTDLTTKRLVASDFEGCGCTILVDHASHNSSGLPPTSVTTDQDSIYWSNSSTNMIYSITKRDLENYAPIHIHEEEVKGVGMISAFGNHLLPYPDLKCLVPSQPAHPPKLIGKNSNSVIIRLTPSAPSHGCTNVSRPSSKFTVYYNLAETNCSSDVTECLSIITLDTVYEVIELNAYSDYVFLVSETNNFAEKTGIRPELSVPMIFQTAAGAPSPPVNVEIQVLSPTTLMINWDPPQLINSETVFYEVHWTSEELVEGARQKGEQKVEAIAADTTLDAPTTSVSTRIFRLEPSAQYHVWVRAYSQDGEAFSESPHVEVRMFPEPSNLTLVNVTAYSLELSWQRDPELPYVRHELEYVDGSSGDWGMLNPDNATDEGYYVYIMNNLKPRTVYTFRLKIIYVDLTVLFFWPVDNRFSFKTLGDRPSKPGPPVIHHLSGDVAQVAWDPSKDNGSPIEYYHLEGMKDPGRDRRGTNYNQSTNEPWSLYYQGTDNYWVLTSLDATERYRFRVRARNDYGWSEFSESSGSFDLTRAALLHQEITIILWVLTPAAIILTILLFMCVLYRHEKTKKWGCGVGTVPPINSGRDKGPDVELASLRQIPRWSTHIQSSNVLYTAGNLAPVDLLPHLRRDQITLTKFLGSGAFGEVFEGLARSLPESSKEITRVAVKTLRKGASDNEKAEFLKEAQLMSNFRHPHILQLLGVCLDNDPHFIIMELMEGGDLLSYLRASRPHLKTEEGLRLLDLVSMCVDVARGCCYLEEMHFVHRDLACRNCLVSSRKRSERLVKIGDFGLARDIYKNDYYRKEGEGLLPVRWMAPESLVDGVFTSQSDVWSFGVLLWEIMSLGQQPYPARNNLEVLHYVRTGGRLGQPVNSDVDLYDLMIKCWSFSPAERPTFKYCLEVLEDILSHTENVSLTTCGLPNGFATKATDSKPSDVGVPKYLELLYDGAAAAATEGYEVPRTMEGKPGPLHDPLPSPLPDLEEASRLLPPSPTSPGPS</sequence>
<feature type="domain" description="Fibronectin type-III" evidence="20">
    <location>
        <begin position="146"/>
        <end position="252"/>
    </location>
</feature>
<dbReference type="SUPFAM" id="SSF63825">
    <property type="entry name" value="YWTD domain"/>
    <property type="match status" value="3"/>
</dbReference>
<comment type="catalytic activity">
    <reaction evidence="14 16">
        <text>L-tyrosyl-[protein] + ATP = O-phospho-L-tyrosyl-[protein] + ADP + H(+)</text>
        <dbReference type="Rhea" id="RHEA:10596"/>
        <dbReference type="Rhea" id="RHEA-COMP:10136"/>
        <dbReference type="Rhea" id="RHEA-COMP:20101"/>
        <dbReference type="ChEBI" id="CHEBI:15378"/>
        <dbReference type="ChEBI" id="CHEBI:30616"/>
        <dbReference type="ChEBI" id="CHEBI:46858"/>
        <dbReference type="ChEBI" id="CHEBI:61978"/>
        <dbReference type="ChEBI" id="CHEBI:456216"/>
        <dbReference type="EC" id="2.7.10.1"/>
    </reaction>
</comment>
<proteinExistence type="inferred from homology"/>
<dbReference type="PROSITE" id="PS50011">
    <property type="entry name" value="PROTEIN_KINASE_DOM"/>
    <property type="match status" value="1"/>
</dbReference>
<dbReference type="InterPro" id="IPR008266">
    <property type="entry name" value="Tyr_kinase_AS"/>
</dbReference>
<dbReference type="SUPFAM" id="SSF49265">
    <property type="entry name" value="Fibronectin type III"/>
    <property type="match status" value="5"/>
</dbReference>
<evidence type="ECO:0000256" key="4">
    <source>
        <dbReference type="ARBA" id="ARBA00022692"/>
    </source>
</evidence>
<dbReference type="PROSITE" id="PS50853">
    <property type="entry name" value="FN3"/>
    <property type="match status" value="6"/>
</dbReference>
<dbReference type="InterPro" id="IPR000033">
    <property type="entry name" value="LDLR_classB_rpt"/>
</dbReference>
<dbReference type="InterPro" id="IPR011042">
    <property type="entry name" value="6-blade_b-propeller_TolB-like"/>
</dbReference>
<dbReference type="PANTHER" id="PTHR24416:SF527">
    <property type="entry name" value="PROTO-ONCOGENE TYROSINE-PROTEIN KINASE ROS"/>
    <property type="match status" value="1"/>
</dbReference>
<feature type="domain" description="Fibronectin type-III" evidence="20">
    <location>
        <begin position="1846"/>
        <end position="1952"/>
    </location>
</feature>
<evidence type="ECO:0000256" key="18">
    <source>
        <dbReference type="SAM" id="Phobius"/>
    </source>
</evidence>
<dbReference type="GO" id="GO:0004714">
    <property type="term" value="F:transmembrane receptor protein tyrosine kinase activity"/>
    <property type="evidence" value="ECO:0007669"/>
    <property type="project" value="UniProtKB-EC"/>
</dbReference>
<dbReference type="InterPro" id="IPR017441">
    <property type="entry name" value="Protein_kinase_ATP_BS"/>
</dbReference>
<keyword evidence="8 15" id="KW-0067">ATP-binding</keyword>
<name>A0A146L0W2_LYGHE</name>
<dbReference type="EC" id="2.7.10.1" evidence="16"/>
<feature type="domain" description="Fibronectin type-III" evidence="20">
    <location>
        <begin position="1123"/>
        <end position="1221"/>
    </location>
</feature>
<keyword evidence="13" id="KW-0325">Glycoprotein</keyword>
<dbReference type="CDD" id="cd00063">
    <property type="entry name" value="FN3"/>
    <property type="match status" value="7"/>
</dbReference>
<comment type="subcellular location">
    <subcellularLocation>
        <location evidence="1">Membrane</location>
        <topology evidence="1">Single-pass membrane protein</topology>
    </subcellularLocation>
</comment>
<evidence type="ECO:0000259" key="20">
    <source>
        <dbReference type="PROSITE" id="PS50853"/>
    </source>
</evidence>
<evidence type="ECO:0000256" key="9">
    <source>
        <dbReference type="ARBA" id="ARBA00022989"/>
    </source>
</evidence>
<feature type="non-terminal residue" evidence="21">
    <location>
        <position position="1"/>
    </location>
</feature>
<organism evidence="21">
    <name type="scientific">Lygus hesperus</name>
    <name type="common">Western plant bug</name>
    <dbReference type="NCBI Taxonomy" id="30085"/>
    <lineage>
        <taxon>Eukaryota</taxon>
        <taxon>Metazoa</taxon>
        <taxon>Ecdysozoa</taxon>
        <taxon>Arthropoda</taxon>
        <taxon>Hexapoda</taxon>
        <taxon>Insecta</taxon>
        <taxon>Pterygota</taxon>
        <taxon>Neoptera</taxon>
        <taxon>Paraneoptera</taxon>
        <taxon>Hemiptera</taxon>
        <taxon>Heteroptera</taxon>
        <taxon>Panheteroptera</taxon>
        <taxon>Cimicomorpha</taxon>
        <taxon>Miridae</taxon>
        <taxon>Mirini</taxon>
        <taxon>Lygus</taxon>
    </lineage>
</organism>
<dbReference type="PROSITE" id="PS00239">
    <property type="entry name" value="RECEPTOR_TYR_KIN_II"/>
    <property type="match status" value="1"/>
</dbReference>
<dbReference type="SMART" id="SM00060">
    <property type="entry name" value="FN3"/>
    <property type="match status" value="9"/>
</dbReference>
<feature type="region of interest" description="Disordered" evidence="17">
    <location>
        <begin position="2374"/>
        <end position="2415"/>
    </location>
</feature>
<evidence type="ECO:0000256" key="10">
    <source>
        <dbReference type="ARBA" id="ARBA00023136"/>
    </source>
</evidence>
<dbReference type="InterPro" id="IPR000719">
    <property type="entry name" value="Prot_kinase_dom"/>
</dbReference>
<evidence type="ECO:0000256" key="13">
    <source>
        <dbReference type="ARBA" id="ARBA00023180"/>
    </source>
</evidence>
<dbReference type="PROSITE" id="PS00107">
    <property type="entry name" value="PROTEIN_KINASE_ATP"/>
    <property type="match status" value="1"/>
</dbReference>
<evidence type="ECO:0000256" key="1">
    <source>
        <dbReference type="ARBA" id="ARBA00004167"/>
    </source>
</evidence>
<evidence type="ECO:0000256" key="5">
    <source>
        <dbReference type="ARBA" id="ARBA00022737"/>
    </source>
</evidence>
<protein>
    <recommendedName>
        <fullName evidence="16">Tyrosine-protein kinase receptor</fullName>
        <ecNumber evidence="16">2.7.10.1</ecNumber>
    </recommendedName>
</protein>
<comment type="similarity">
    <text evidence="16">Belongs to the protein kinase superfamily. Tyr protein kinase family. Insulin receptor subfamily.</text>
</comment>
<keyword evidence="6 15" id="KW-0547">Nucleotide-binding</keyword>
<reference evidence="21" key="1">
    <citation type="journal article" date="2016" name="Gigascience">
        <title>De novo construction of an expanded transcriptome assembly for the western tarnished plant bug, Lygus hesperus.</title>
        <authorList>
            <person name="Tassone E.E."/>
            <person name="Geib S.M."/>
            <person name="Hall B."/>
            <person name="Fabrick J.A."/>
            <person name="Brent C.S."/>
            <person name="Hull J.J."/>
        </authorList>
    </citation>
    <scope>NUCLEOTIDE SEQUENCE</scope>
</reference>
<feature type="domain" description="Protein kinase" evidence="19">
    <location>
        <begin position="2051"/>
        <end position="2324"/>
    </location>
</feature>
<evidence type="ECO:0000256" key="12">
    <source>
        <dbReference type="ARBA" id="ARBA00023170"/>
    </source>
</evidence>
<dbReference type="Gene3D" id="2.60.40.10">
    <property type="entry name" value="Immunoglobulins"/>
    <property type="match status" value="7"/>
</dbReference>
<dbReference type="Gene3D" id="1.10.510.10">
    <property type="entry name" value="Transferase(Phosphotransferase) domain 1"/>
    <property type="match status" value="1"/>
</dbReference>
<dbReference type="Pfam" id="PF00041">
    <property type="entry name" value="fn3"/>
    <property type="match status" value="4"/>
</dbReference>
<evidence type="ECO:0000256" key="7">
    <source>
        <dbReference type="ARBA" id="ARBA00022777"/>
    </source>
</evidence>
<keyword evidence="4 16" id="KW-0812">Transmembrane</keyword>
<feature type="domain" description="Fibronectin type-III" evidence="20">
    <location>
        <begin position="258"/>
        <end position="352"/>
    </location>
</feature>
<evidence type="ECO:0000313" key="21">
    <source>
        <dbReference type="EMBL" id="JAQ01609.1"/>
    </source>
</evidence>
<feature type="binding site" evidence="15">
    <location>
        <position position="2086"/>
    </location>
    <ligand>
        <name>ATP</name>
        <dbReference type="ChEBI" id="CHEBI:30616"/>
    </ligand>
</feature>
<dbReference type="InterPro" id="IPR003961">
    <property type="entry name" value="FN3_dom"/>
</dbReference>
<keyword evidence="7 21" id="KW-0418">Kinase</keyword>
<feature type="transmembrane region" description="Helical" evidence="18">
    <location>
        <begin position="1960"/>
        <end position="1982"/>
    </location>
</feature>
<dbReference type="InterPro" id="IPR001245">
    <property type="entry name" value="Ser-Thr/Tyr_kinase_cat_dom"/>
</dbReference>
<dbReference type="GO" id="GO:0007169">
    <property type="term" value="P:cell surface receptor protein tyrosine kinase signaling pathway"/>
    <property type="evidence" value="ECO:0007669"/>
    <property type="project" value="InterPro"/>
</dbReference>
<evidence type="ECO:0000256" key="2">
    <source>
        <dbReference type="ARBA" id="ARBA00022553"/>
    </source>
</evidence>
<accession>A0A146L0W2</accession>
<dbReference type="SMART" id="SM00219">
    <property type="entry name" value="TyrKc"/>
    <property type="match status" value="1"/>
</dbReference>
<feature type="region of interest" description="Disordered" evidence="17">
    <location>
        <begin position="1"/>
        <end position="20"/>
    </location>
</feature>
<keyword evidence="12 16" id="KW-0675">Receptor</keyword>
<dbReference type="CDD" id="cd05044">
    <property type="entry name" value="PTKc_c-ros"/>
    <property type="match status" value="1"/>
</dbReference>
<dbReference type="PANTHER" id="PTHR24416">
    <property type="entry name" value="TYROSINE-PROTEIN KINASE RECEPTOR"/>
    <property type="match status" value="1"/>
</dbReference>
<dbReference type="GO" id="GO:0032006">
    <property type="term" value="P:regulation of TOR signaling"/>
    <property type="evidence" value="ECO:0007669"/>
    <property type="project" value="TreeGrafter"/>
</dbReference>
<evidence type="ECO:0000256" key="17">
    <source>
        <dbReference type="SAM" id="MobiDB-lite"/>
    </source>
</evidence>
<evidence type="ECO:0000256" key="8">
    <source>
        <dbReference type="ARBA" id="ARBA00022840"/>
    </source>
</evidence>
<dbReference type="Pfam" id="PF07714">
    <property type="entry name" value="PK_Tyr_Ser-Thr"/>
    <property type="match status" value="1"/>
</dbReference>
<dbReference type="GO" id="GO:0043235">
    <property type="term" value="C:receptor complex"/>
    <property type="evidence" value="ECO:0007669"/>
    <property type="project" value="TreeGrafter"/>
</dbReference>
<feature type="compositionally biased region" description="Pro residues" evidence="17">
    <location>
        <begin position="2406"/>
        <end position="2415"/>
    </location>
</feature>
<dbReference type="InterPro" id="IPR020635">
    <property type="entry name" value="Tyr_kinase_cat_dom"/>
</dbReference>
<dbReference type="Gene3D" id="3.30.200.20">
    <property type="entry name" value="Phosphorylase Kinase, domain 1"/>
    <property type="match status" value="1"/>
</dbReference>